<organism evidence="1 2">
    <name type="scientific">Caballeronia calidae</name>
    <dbReference type="NCBI Taxonomy" id="1777139"/>
    <lineage>
        <taxon>Bacteria</taxon>
        <taxon>Pseudomonadati</taxon>
        <taxon>Pseudomonadota</taxon>
        <taxon>Betaproteobacteria</taxon>
        <taxon>Burkholderiales</taxon>
        <taxon>Burkholderiaceae</taxon>
        <taxon>Caballeronia</taxon>
    </lineage>
</organism>
<dbReference type="Proteomes" id="UP000071859">
    <property type="component" value="Unassembled WGS sequence"/>
</dbReference>
<dbReference type="AlphaFoldDB" id="A0A158EEH0"/>
<accession>A0A158EEH0</accession>
<keyword evidence="2" id="KW-1185">Reference proteome</keyword>
<evidence type="ECO:0000313" key="2">
    <source>
        <dbReference type="Proteomes" id="UP000071859"/>
    </source>
</evidence>
<reference evidence="1" key="1">
    <citation type="submission" date="2016-01" db="EMBL/GenBank/DDBJ databases">
        <authorList>
            <person name="Peeters C."/>
        </authorList>
    </citation>
    <scope>NUCLEOTIDE SEQUENCE</scope>
    <source>
        <strain evidence="1">LMG 29321</strain>
    </source>
</reference>
<dbReference type="EMBL" id="FCOX02000077">
    <property type="protein sequence ID" value="SAL05248.1"/>
    <property type="molecule type" value="Genomic_DNA"/>
</dbReference>
<gene>
    <name evidence="1" type="ORF">AWB78_07380</name>
</gene>
<proteinExistence type="predicted"/>
<protein>
    <submittedName>
        <fullName evidence="1">Uncharacterized protein</fullName>
    </submittedName>
</protein>
<comment type="caution">
    <text evidence="1">The sequence shown here is derived from an EMBL/GenBank/DDBJ whole genome shotgun (WGS) entry which is preliminary data.</text>
</comment>
<name>A0A158EEH0_9BURK</name>
<evidence type="ECO:0000313" key="1">
    <source>
        <dbReference type="EMBL" id="SAL05248.1"/>
    </source>
</evidence>
<sequence>MSLIEPSNSDFPVETIESIAVQPRIDVAPCQPTT</sequence>